<sequence length="95" mass="10679">MKLFTLILSCLFVFNISYGQTVTELLDEAQKSIKEAFEANSNIKAPYEYYKAETFYNIAKEQTSKLHLDAGKAAALKSIEWSLRAISKSYAGGEK</sequence>
<keyword evidence="2" id="KW-1185">Reference proteome</keyword>
<evidence type="ECO:0000313" key="2">
    <source>
        <dbReference type="Proteomes" id="UP000280842"/>
    </source>
</evidence>
<proteinExistence type="predicted"/>
<dbReference type="OrthoDB" id="15033at2"/>
<accession>A0A3M0BJC4</accession>
<dbReference type="Proteomes" id="UP000280842">
    <property type="component" value="Unassembled WGS sequence"/>
</dbReference>
<dbReference type="RefSeq" id="WP_121923094.1">
    <property type="nucleotide sequence ID" value="NZ_REFO01000011.1"/>
</dbReference>
<evidence type="ECO:0008006" key="3">
    <source>
        <dbReference type="Google" id="ProtNLM"/>
    </source>
</evidence>
<comment type="caution">
    <text evidence="1">The sequence shown here is derived from an EMBL/GenBank/DDBJ whole genome shotgun (WGS) entry which is preliminary data.</text>
</comment>
<gene>
    <name evidence="1" type="ORF">CLV39_0969</name>
</gene>
<dbReference type="AlphaFoldDB" id="A0A3M0BJC4"/>
<reference evidence="1 2" key="1">
    <citation type="submission" date="2018-10" db="EMBL/GenBank/DDBJ databases">
        <title>Genomic Encyclopedia of Archaeal and Bacterial Type Strains, Phase II (KMG-II): from individual species to whole genera.</title>
        <authorList>
            <person name="Goeker M."/>
        </authorList>
    </citation>
    <scope>NUCLEOTIDE SEQUENCE [LARGE SCALE GENOMIC DNA]</scope>
    <source>
        <strain evidence="1 2">VM1</strain>
    </source>
</reference>
<dbReference type="EMBL" id="REFO01000011">
    <property type="protein sequence ID" value="RMA97311.1"/>
    <property type="molecule type" value="Genomic_DNA"/>
</dbReference>
<organism evidence="1 2">
    <name type="scientific">Hydrogenothermus marinus</name>
    <dbReference type="NCBI Taxonomy" id="133270"/>
    <lineage>
        <taxon>Bacteria</taxon>
        <taxon>Pseudomonadati</taxon>
        <taxon>Aquificota</taxon>
        <taxon>Aquificia</taxon>
        <taxon>Aquificales</taxon>
        <taxon>Hydrogenothermaceae</taxon>
        <taxon>Hydrogenothermus</taxon>
    </lineage>
</organism>
<evidence type="ECO:0000313" key="1">
    <source>
        <dbReference type="EMBL" id="RMA97311.1"/>
    </source>
</evidence>
<protein>
    <recommendedName>
        <fullName evidence="3">Small metal-binding protein</fullName>
    </recommendedName>
</protein>
<name>A0A3M0BJC4_9AQUI</name>